<comment type="caution">
    <text evidence="1">The sequence shown here is derived from an EMBL/GenBank/DDBJ whole genome shotgun (WGS) entry which is preliminary data.</text>
</comment>
<keyword evidence="2" id="KW-1185">Reference proteome</keyword>
<sequence length="38" mass="4391">MLTFFDDMLFDVKDFDWSAASADKTPEKMVNKHIGIIL</sequence>
<evidence type="ECO:0000313" key="1">
    <source>
        <dbReference type="EMBL" id="MBE0357858.1"/>
    </source>
</evidence>
<gene>
    <name evidence="1" type="ORF">PALI_a3497</name>
</gene>
<dbReference type="EMBL" id="AQGU01000017">
    <property type="protein sequence ID" value="MBE0357858.1"/>
    <property type="molecule type" value="Genomic_DNA"/>
</dbReference>
<organism evidence="1 2">
    <name type="scientific">Pseudoalteromonas aliena SW19</name>
    <dbReference type="NCBI Taxonomy" id="1314866"/>
    <lineage>
        <taxon>Bacteria</taxon>
        <taxon>Pseudomonadati</taxon>
        <taxon>Pseudomonadota</taxon>
        <taxon>Gammaproteobacteria</taxon>
        <taxon>Alteromonadales</taxon>
        <taxon>Pseudoalteromonadaceae</taxon>
        <taxon>Pseudoalteromonas</taxon>
    </lineage>
</organism>
<evidence type="ECO:0000313" key="2">
    <source>
        <dbReference type="Proteomes" id="UP000648482"/>
    </source>
</evidence>
<name>A0ABR9DU31_9GAMM</name>
<dbReference type="Proteomes" id="UP000648482">
    <property type="component" value="Unassembled WGS sequence"/>
</dbReference>
<accession>A0ABR9DU31</accession>
<reference evidence="1 2" key="1">
    <citation type="submission" date="2015-06" db="EMBL/GenBank/DDBJ databases">
        <title>Genome sequence of Pseudoalteromonas aliena.</title>
        <authorList>
            <person name="Xie B.-B."/>
            <person name="Rong J.-C."/>
            <person name="Qin Q.-L."/>
            <person name="Zhang Y.-Z."/>
        </authorList>
    </citation>
    <scope>NUCLEOTIDE SEQUENCE [LARGE SCALE GENOMIC DNA]</scope>
    <source>
        <strain evidence="1 2">SW19</strain>
    </source>
</reference>
<proteinExistence type="predicted"/>
<protein>
    <submittedName>
        <fullName evidence="1">Uncharacterized protein</fullName>
    </submittedName>
</protein>